<organism evidence="3">
    <name type="scientific">Rhodanobacter sp. FW102-FHT14D07</name>
    <dbReference type="NCBI Taxonomy" id="3351462"/>
    <lineage>
        <taxon>Bacteria</taxon>
        <taxon>Pseudomonadati</taxon>
        <taxon>Pseudomonadota</taxon>
        <taxon>Gammaproteobacteria</taxon>
        <taxon>Lysobacterales</taxon>
        <taxon>Rhodanobacteraceae</taxon>
        <taxon>Rhodanobacter</taxon>
    </lineage>
</organism>
<proteinExistence type="predicted"/>
<evidence type="ECO:0000256" key="2">
    <source>
        <dbReference type="SAM" id="MobiDB-lite"/>
    </source>
</evidence>
<evidence type="ECO:0000256" key="1">
    <source>
        <dbReference type="SAM" id="Coils"/>
    </source>
</evidence>
<dbReference type="RefSeq" id="WP_395119675.1">
    <property type="nucleotide sequence ID" value="NZ_CP170721.1"/>
</dbReference>
<dbReference type="AlphaFoldDB" id="A0AB74UUX9"/>
<feature type="region of interest" description="Disordered" evidence="2">
    <location>
        <begin position="305"/>
        <end position="324"/>
    </location>
</feature>
<dbReference type="EMBL" id="CP170721">
    <property type="protein sequence ID" value="XIA19142.1"/>
    <property type="molecule type" value="Genomic_DNA"/>
</dbReference>
<name>A0AB74UUX9_9GAMM</name>
<keyword evidence="1" id="KW-0175">Coiled coil</keyword>
<evidence type="ECO:0008006" key="4">
    <source>
        <dbReference type="Google" id="ProtNLM"/>
    </source>
</evidence>
<feature type="coiled-coil region" evidence="1">
    <location>
        <begin position="100"/>
        <end position="137"/>
    </location>
</feature>
<accession>A0AB74UUX9</accession>
<protein>
    <recommendedName>
        <fullName evidence="4">DUF1351 domain-containing protein</fullName>
    </recommendedName>
</protein>
<feature type="region of interest" description="Disordered" evidence="2">
    <location>
        <begin position="268"/>
        <end position="295"/>
    </location>
</feature>
<sequence length="399" mass="44810">MDTTEKTAGSNLTQIAEYSETAAALADLRQRHQGVVYDVAKPKEMKAAKEARAELRTLRTSLEKTRKEIKAPALERCRLIDDEAKRITAELVALEEPIDVQIKAEEARAEAERLAKLEAERLRVEAIQKKIQAIRDVPASLVGKPSVIIAGQLAKLRETTLDEAELGADYLTATDALTAAVARVQDLLAAQQEADAEKKRQAERDAEMEAMRVKMAEQQRLIDEAEAERVERERKAAAEEAGRIAREAAEKRQREIEAQAELDRVARAEREEADRIEREEQDRIRAEQAEADRIQREQDEAVLHAERERQAAEQRKLDEQAAQLKREREAAAKKAEADRLANLGLREAAQAVVDYEVTDATPIGGLWNLIDDLRVALSNDENRTAKAVTVNRTKREARV</sequence>
<evidence type="ECO:0000313" key="3">
    <source>
        <dbReference type="EMBL" id="XIA19142.1"/>
    </source>
</evidence>
<gene>
    <name evidence="3" type="ORF">ACFYG5_03085</name>
</gene>
<reference evidence="3" key="1">
    <citation type="submission" date="2024-10" db="EMBL/GenBank/DDBJ databases">
        <authorList>
            <person name="Lesea H.P."/>
            <person name="Kuehl J.V."/>
            <person name="Chandonia J.-M."/>
        </authorList>
    </citation>
    <scope>NUCLEOTIDE SEQUENCE</scope>
    <source>
        <strain evidence="3">FW102-FHT14D07</strain>
    </source>
</reference>